<protein>
    <submittedName>
        <fullName evidence="2">Uncharacterized protein</fullName>
    </submittedName>
</protein>
<evidence type="ECO:0000256" key="1">
    <source>
        <dbReference type="SAM" id="Coils"/>
    </source>
</evidence>
<comment type="caution">
    <text evidence="2">The sequence shown here is derived from an EMBL/GenBank/DDBJ whole genome shotgun (WGS) entry which is preliminary data.</text>
</comment>
<reference evidence="2 3" key="1">
    <citation type="submission" date="2018-08" db="EMBL/GenBank/DDBJ databases">
        <title>A genome reference for cultivated species of the human gut microbiota.</title>
        <authorList>
            <person name="Zou Y."/>
            <person name="Xue W."/>
            <person name="Luo G."/>
        </authorList>
    </citation>
    <scope>NUCLEOTIDE SEQUENCE [LARGE SCALE GENOMIC DNA]</scope>
    <source>
        <strain evidence="2 3">TF03-6</strain>
    </source>
</reference>
<gene>
    <name evidence="2" type="ORF">DXC34_14105</name>
</gene>
<organism evidence="2 3">
    <name type="scientific">Bacteroides stercoris</name>
    <dbReference type="NCBI Taxonomy" id="46506"/>
    <lineage>
        <taxon>Bacteria</taxon>
        <taxon>Pseudomonadati</taxon>
        <taxon>Bacteroidota</taxon>
        <taxon>Bacteroidia</taxon>
        <taxon>Bacteroidales</taxon>
        <taxon>Bacteroidaceae</taxon>
        <taxon>Bacteroides</taxon>
    </lineage>
</organism>
<feature type="coiled-coil region" evidence="1">
    <location>
        <begin position="123"/>
        <end position="150"/>
    </location>
</feature>
<name>A0A3E4ULR9_BACSE</name>
<keyword evidence="1" id="KW-0175">Coiled coil</keyword>
<dbReference type="Proteomes" id="UP000261223">
    <property type="component" value="Unassembled WGS sequence"/>
</dbReference>
<dbReference type="RefSeq" id="WP_117742276.1">
    <property type="nucleotide sequence ID" value="NZ_QSSV01000019.1"/>
</dbReference>
<accession>A0A3E4ULR9</accession>
<dbReference type="AlphaFoldDB" id="A0A3E4ULR9"/>
<dbReference type="NCBIfam" id="NF041200">
    <property type="entry name" value="mob_BfmA_Nterm"/>
    <property type="match status" value="1"/>
</dbReference>
<sequence length="197" mass="22386">MTGELKSIKINSEVKKRLDFQKKRSTYSSYIEQMIAYFEMTGVEPKLGQVPPVATINKAIGETSAALYKRMDDVIKILRNIETNKIDVMVHALEGLKSGNLTNTPEVVEAFDQDEIYRFIQLNETLAKELKEKENIIQKLQSDIISLKNSTKIQDVIEAVAELLSENNLSQDAKGNLILPREYRNLLIEKIKTISNV</sequence>
<dbReference type="EMBL" id="QSSV01000019">
    <property type="protein sequence ID" value="RGM11275.1"/>
    <property type="molecule type" value="Genomic_DNA"/>
</dbReference>
<evidence type="ECO:0000313" key="2">
    <source>
        <dbReference type="EMBL" id="RGM11275.1"/>
    </source>
</evidence>
<proteinExistence type="predicted"/>
<dbReference type="InterPro" id="IPR048012">
    <property type="entry name" value="BfmA-like_N"/>
</dbReference>
<evidence type="ECO:0000313" key="3">
    <source>
        <dbReference type="Proteomes" id="UP000261223"/>
    </source>
</evidence>